<organism evidence="10 11">
    <name type="scientific">Steinernema hermaphroditum</name>
    <dbReference type="NCBI Taxonomy" id="289476"/>
    <lineage>
        <taxon>Eukaryota</taxon>
        <taxon>Metazoa</taxon>
        <taxon>Ecdysozoa</taxon>
        <taxon>Nematoda</taxon>
        <taxon>Chromadorea</taxon>
        <taxon>Rhabditida</taxon>
        <taxon>Tylenchina</taxon>
        <taxon>Panagrolaimomorpha</taxon>
        <taxon>Strongyloidoidea</taxon>
        <taxon>Steinernematidae</taxon>
        <taxon>Steinernema</taxon>
    </lineage>
</organism>
<comment type="subcellular location">
    <subcellularLocation>
        <location evidence="2">Endosome membrane</location>
        <topology evidence="2">Peripheral membrane protein</topology>
    </subcellularLocation>
    <subcellularLocation>
        <location evidence="1">Late endosome membrane</location>
    </subcellularLocation>
    <subcellularLocation>
        <location evidence="3">Lysosome membrane</location>
        <topology evidence="3">Peripheral membrane protein</topology>
        <orientation evidence="3">Cytoplasmic side</orientation>
    </subcellularLocation>
</comment>
<gene>
    <name evidence="10" type="ORF">QR680_013651</name>
</gene>
<dbReference type="GO" id="GO:0005765">
    <property type="term" value="C:lysosomal membrane"/>
    <property type="evidence" value="ECO:0007669"/>
    <property type="project" value="UniProtKB-SubCell"/>
</dbReference>
<evidence type="ECO:0000256" key="6">
    <source>
        <dbReference type="ARBA" id="ARBA00022833"/>
    </source>
</evidence>
<evidence type="ECO:0000256" key="8">
    <source>
        <dbReference type="SAM" id="Phobius"/>
    </source>
</evidence>
<proteinExistence type="inferred from homology"/>
<comment type="similarity">
    <text evidence="4">Belongs to the CDIP1/LITAF family.</text>
</comment>
<evidence type="ECO:0000256" key="7">
    <source>
        <dbReference type="ARBA" id="ARBA00023136"/>
    </source>
</evidence>
<reference evidence="10" key="1">
    <citation type="submission" date="2023-06" db="EMBL/GenBank/DDBJ databases">
        <title>Genomic analysis of the entomopathogenic nematode Steinernema hermaphroditum.</title>
        <authorList>
            <person name="Schwarz E.M."/>
            <person name="Heppert J.K."/>
            <person name="Baniya A."/>
            <person name="Schwartz H.T."/>
            <person name="Tan C.-H."/>
            <person name="Antoshechkin I."/>
            <person name="Sternberg P.W."/>
            <person name="Goodrich-Blair H."/>
            <person name="Dillman A.R."/>
        </authorList>
    </citation>
    <scope>NUCLEOTIDE SEQUENCE</scope>
    <source>
        <strain evidence="10">PS9179</strain>
        <tissue evidence="10">Whole animal</tissue>
    </source>
</reference>
<dbReference type="Pfam" id="PF10601">
    <property type="entry name" value="zf-LITAF-like"/>
    <property type="match status" value="1"/>
</dbReference>
<dbReference type="Proteomes" id="UP001175271">
    <property type="component" value="Unassembled WGS sequence"/>
</dbReference>
<evidence type="ECO:0000313" key="11">
    <source>
        <dbReference type="Proteomes" id="UP001175271"/>
    </source>
</evidence>
<name>A0AA39I8A4_9BILA</name>
<evidence type="ECO:0000256" key="1">
    <source>
        <dbReference type="ARBA" id="ARBA00004414"/>
    </source>
</evidence>
<dbReference type="EMBL" id="JAUCMV010000002">
    <property type="protein sequence ID" value="KAK0418574.1"/>
    <property type="molecule type" value="Genomic_DNA"/>
</dbReference>
<evidence type="ECO:0000256" key="5">
    <source>
        <dbReference type="ARBA" id="ARBA00022723"/>
    </source>
</evidence>
<dbReference type="PANTHER" id="PTHR23292">
    <property type="entry name" value="LIPOPOLYSACCHARIDE-INDUCED TUMOR NECROSIS FACTOR-ALPHA FACTOR"/>
    <property type="match status" value="1"/>
</dbReference>
<evidence type="ECO:0000256" key="4">
    <source>
        <dbReference type="ARBA" id="ARBA00005975"/>
    </source>
</evidence>
<comment type="caution">
    <text evidence="10">The sequence shown here is derived from an EMBL/GenBank/DDBJ whole genome shotgun (WGS) entry which is preliminary data.</text>
</comment>
<dbReference type="AlphaFoldDB" id="A0AA39I8A4"/>
<evidence type="ECO:0000313" key="10">
    <source>
        <dbReference type="EMBL" id="KAK0418574.1"/>
    </source>
</evidence>
<keyword evidence="5" id="KW-0479">Metal-binding</keyword>
<dbReference type="GO" id="GO:0008270">
    <property type="term" value="F:zinc ion binding"/>
    <property type="evidence" value="ECO:0007669"/>
    <property type="project" value="TreeGrafter"/>
</dbReference>
<dbReference type="InterPro" id="IPR006629">
    <property type="entry name" value="LITAF"/>
</dbReference>
<keyword evidence="6" id="KW-0862">Zinc</keyword>
<sequence>MQAYPIVNPATLQPVNEFPMTVPCPGCKEVVETKVEFAAGLLTYLLAILMIMVGFVCCAFIPCCVDVCKDAYHYCPNCRHYFGSWSAHLEPYKRVDLGPPRHRSSFSEILALQTIFPFPNLSSTMCIVFASWRRVCLQRTTDHHSLTSGKKSCRDPIHQKHREEYPSGISYFRTNRSLIQESPINSLLKRPGIETPENVENVDDYGELHCLTQTQLLVLLDISTISHFG</sequence>
<feature type="transmembrane region" description="Helical" evidence="8">
    <location>
        <begin position="41"/>
        <end position="62"/>
    </location>
</feature>
<protein>
    <recommendedName>
        <fullName evidence="9">LITAF domain-containing protein</fullName>
    </recommendedName>
</protein>
<dbReference type="PANTHER" id="PTHR23292:SF6">
    <property type="entry name" value="FI16602P1-RELATED"/>
    <property type="match status" value="1"/>
</dbReference>
<dbReference type="InterPro" id="IPR037519">
    <property type="entry name" value="LITAF_fam"/>
</dbReference>
<evidence type="ECO:0000256" key="3">
    <source>
        <dbReference type="ARBA" id="ARBA00004630"/>
    </source>
</evidence>
<keyword evidence="8" id="KW-1133">Transmembrane helix</keyword>
<evidence type="ECO:0000256" key="2">
    <source>
        <dbReference type="ARBA" id="ARBA00004481"/>
    </source>
</evidence>
<evidence type="ECO:0000259" key="9">
    <source>
        <dbReference type="PROSITE" id="PS51837"/>
    </source>
</evidence>
<keyword evidence="11" id="KW-1185">Reference proteome</keyword>
<keyword evidence="8" id="KW-0812">Transmembrane</keyword>
<dbReference type="PROSITE" id="PS51837">
    <property type="entry name" value="LITAF"/>
    <property type="match status" value="1"/>
</dbReference>
<accession>A0AA39I8A4</accession>
<feature type="domain" description="LITAF" evidence="9">
    <location>
        <begin position="2"/>
        <end position="87"/>
    </location>
</feature>
<dbReference type="GO" id="GO:0031902">
    <property type="term" value="C:late endosome membrane"/>
    <property type="evidence" value="ECO:0007669"/>
    <property type="project" value="UniProtKB-SubCell"/>
</dbReference>
<dbReference type="SMART" id="SM00714">
    <property type="entry name" value="LITAF"/>
    <property type="match status" value="1"/>
</dbReference>
<keyword evidence="7 8" id="KW-0472">Membrane</keyword>